<reference evidence="3 4" key="1">
    <citation type="submission" date="2024-09" db="EMBL/GenBank/DDBJ databases">
        <authorList>
            <person name="Sun Q."/>
            <person name="Mori K."/>
        </authorList>
    </citation>
    <scope>NUCLEOTIDE SEQUENCE [LARGE SCALE GENOMIC DNA]</scope>
    <source>
        <strain evidence="3 4">TBRC 3947</strain>
    </source>
</reference>
<dbReference type="Pfam" id="PF00067">
    <property type="entry name" value="p450"/>
    <property type="match status" value="1"/>
</dbReference>
<dbReference type="PANTHER" id="PTHR46696">
    <property type="entry name" value="P450, PUTATIVE (EUROFUNG)-RELATED"/>
    <property type="match status" value="1"/>
</dbReference>
<dbReference type="InterPro" id="IPR001128">
    <property type="entry name" value="Cyt_P450"/>
</dbReference>
<evidence type="ECO:0000256" key="2">
    <source>
        <dbReference type="SAM" id="MobiDB-lite"/>
    </source>
</evidence>
<dbReference type="PRINTS" id="PR00359">
    <property type="entry name" value="BP450"/>
</dbReference>
<gene>
    <name evidence="3" type="ORF">ACFFIA_07940</name>
</gene>
<feature type="region of interest" description="Disordered" evidence="2">
    <location>
        <begin position="1"/>
        <end position="21"/>
    </location>
</feature>
<dbReference type="PANTHER" id="PTHR46696:SF4">
    <property type="entry name" value="BIOTIN BIOSYNTHESIS CYTOCHROME P450"/>
    <property type="match status" value="1"/>
</dbReference>
<evidence type="ECO:0000313" key="4">
    <source>
        <dbReference type="Proteomes" id="UP001589867"/>
    </source>
</evidence>
<dbReference type="InterPro" id="IPR036396">
    <property type="entry name" value="Cyt_P450_sf"/>
</dbReference>
<dbReference type="SUPFAM" id="SSF48264">
    <property type="entry name" value="Cytochrome P450"/>
    <property type="match status" value="1"/>
</dbReference>
<proteinExistence type="inferred from homology"/>
<dbReference type="Gene3D" id="1.10.630.10">
    <property type="entry name" value="Cytochrome P450"/>
    <property type="match status" value="1"/>
</dbReference>
<protein>
    <submittedName>
        <fullName evidence="3">Cytochrome P450</fullName>
    </submittedName>
</protein>
<evidence type="ECO:0000256" key="1">
    <source>
        <dbReference type="ARBA" id="ARBA00010617"/>
    </source>
</evidence>
<name>A0ABV6LYS9_9ACTN</name>
<evidence type="ECO:0000313" key="3">
    <source>
        <dbReference type="EMBL" id="MFC0527586.1"/>
    </source>
</evidence>
<dbReference type="EMBL" id="JBHLUH010000009">
    <property type="protein sequence ID" value="MFC0527586.1"/>
    <property type="molecule type" value="Genomic_DNA"/>
</dbReference>
<accession>A0ABV6LYS9</accession>
<organism evidence="3 4">
    <name type="scientific">Phytohabitans kaempferiae</name>
    <dbReference type="NCBI Taxonomy" id="1620943"/>
    <lineage>
        <taxon>Bacteria</taxon>
        <taxon>Bacillati</taxon>
        <taxon>Actinomycetota</taxon>
        <taxon>Actinomycetes</taxon>
        <taxon>Micromonosporales</taxon>
        <taxon>Micromonosporaceae</taxon>
    </lineage>
</organism>
<dbReference type="Proteomes" id="UP001589867">
    <property type="component" value="Unassembled WGS sequence"/>
</dbReference>
<comment type="caution">
    <text evidence="3">The sequence shown here is derived from an EMBL/GenBank/DDBJ whole genome shotgun (WGS) entry which is preliminary data.</text>
</comment>
<keyword evidence="4" id="KW-1185">Reference proteome</keyword>
<sequence>MTATSASPGPVLDRTDPIPDIDLVDPDPARMATHDRVFAELRPEHPVFWHGPKSRPGFWAVIRYAETRQVYRDSASYSATHGMTLDSLRTEQDPASGMMVEVTDPPEHRRLRRGIGAFFADGVVADLAPMVDAYVRELLVGVRDRGEPVDFVEAVAARIPTYAAGMLLGLPPEDLEWITSRTSRVFLSDTTSDAPATLRDEAEQANGELLGYFAKLLRTARRGSGAESLVQRMVAGTDSRDSLTIGEAILNALNLAIGGTTTTRSLLTNLVHALTRFPDVFQALRAEPEAVPLAVEEAVRWANPVRHLARVASRDVELAGRRIRAGEPVVVWPRSANRDEAVFASPDTFDIHRHPNPHIGFAAGTHSCPGTGLGRAQMRATLSHALDLFSACEAAGPAELMQSNFLHGYARLPVRFTPA</sequence>
<dbReference type="RefSeq" id="WP_377247776.1">
    <property type="nucleotide sequence ID" value="NZ_JBHLUH010000009.1"/>
</dbReference>
<comment type="similarity">
    <text evidence="1">Belongs to the cytochrome P450 family.</text>
</comment>
<dbReference type="InterPro" id="IPR002397">
    <property type="entry name" value="Cyt_P450_B"/>
</dbReference>